<keyword evidence="2" id="KW-1185">Reference proteome</keyword>
<dbReference type="Proteomes" id="UP001168642">
    <property type="component" value="Unassembled WGS sequence"/>
</dbReference>
<protein>
    <submittedName>
        <fullName evidence="1">Uncharacterized protein</fullName>
    </submittedName>
</protein>
<accession>A0ABT8VS80</accession>
<sequence>MELDYIENVNEFDEHVVRLYNFNQVEAILFRDLILEVINNNLKLNLEKLNFIKTRNCNLILGLLDSDEGIFTKDNETFFCALTKDGYQNIVKLLEPYCTQEKKNHQYLYDLDNNINLLFAPEGTW</sequence>
<gene>
    <name evidence="1" type="ORF">QVZ41_08260</name>
</gene>
<dbReference type="EMBL" id="JAUMIT010000003">
    <property type="protein sequence ID" value="MDO3694834.1"/>
    <property type="molecule type" value="Genomic_DNA"/>
</dbReference>
<proteinExistence type="predicted"/>
<evidence type="ECO:0000313" key="1">
    <source>
        <dbReference type="EMBL" id="MDO3694834.1"/>
    </source>
</evidence>
<organism evidence="1 2">
    <name type="scientific">Wenyingzhuangia gilva</name>
    <dbReference type="NCBI Taxonomy" id="3057677"/>
    <lineage>
        <taxon>Bacteria</taxon>
        <taxon>Pseudomonadati</taxon>
        <taxon>Bacteroidota</taxon>
        <taxon>Flavobacteriia</taxon>
        <taxon>Flavobacteriales</taxon>
        <taxon>Flavobacteriaceae</taxon>
        <taxon>Wenyingzhuangia</taxon>
    </lineage>
</organism>
<name>A0ABT8VS80_9FLAO</name>
<reference evidence="1" key="1">
    <citation type="submission" date="2023-07" db="EMBL/GenBank/DDBJ databases">
        <title>Wenyingzhuangia sp. chi5 genome sequencing and assembly.</title>
        <authorList>
            <person name="Park S."/>
        </authorList>
    </citation>
    <scope>NUCLEOTIDE SEQUENCE</scope>
    <source>
        <strain evidence="1">Chi5</strain>
    </source>
</reference>
<dbReference type="RefSeq" id="WP_302884088.1">
    <property type="nucleotide sequence ID" value="NZ_JAUMIT010000003.1"/>
</dbReference>
<evidence type="ECO:0000313" key="2">
    <source>
        <dbReference type="Proteomes" id="UP001168642"/>
    </source>
</evidence>
<comment type="caution">
    <text evidence="1">The sequence shown here is derived from an EMBL/GenBank/DDBJ whole genome shotgun (WGS) entry which is preliminary data.</text>
</comment>